<dbReference type="InterPro" id="IPR036388">
    <property type="entry name" value="WH-like_DNA-bd_sf"/>
</dbReference>
<gene>
    <name evidence="6" type="ORF">GO998_24440</name>
</gene>
<evidence type="ECO:0000256" key="3">
    <source>
        <dbReference type="ARBA" id="ARBA00023125"/>
    </source>
</evidence>
<evidence type="ECO:0000256" key="2">
    <source>
        <dbReference type="ARBA" id="ARBA00023015"/>
    </source>
</evidence>
<keyword evidence="7" id="KW-1185">Reference proteome</keyword>
<dbReference type="PRINTS" id="PR00039">
    <property type="entry name" value="HTHLYSR"/>
</dbReference>
<dbReference type="Proteomes" id="UP000677898">
    <property type="component" value="Plasmid pLLRS-1"/>
</dbReference>
<evidence type="ECO:0000256" key="4">
    <source>
        <dbReference type="ARBA" id="ARBA00023163"/>
    </source>
</evidence>
<dbReference type="CDD" id="cd05466">
    <property type="entry name" value="PBP2_LTTR_substrate"/>
    <property type="match status" value="1"/>
</dbReference>
<sequence>MGNNVPPLFVLFARLAPLERPAMNLRFLETFVWVARLRSFRLTADKLFTTQASISARIAALEDELGVRLFDRDTRGVQLTPDGHKVLEYADRMVSTLHQMQAAVAQRPGFEGRVRVGAMDSVIHTWLSPLIARTAEMFPALEIELVADSAMHLAEQLQKGSLDIAFQTDLLRAESVRNVELVRYPIHWVVAANSRLARPYAGLADLAQERLITFVRNSRPHQDMLNLLHLNGVVSPRINCVNSVAAMTRLVGDGFGVGALPTLLVRDRIESGVLTVLDIEPRLPPLPVIASWRTGAGLDVHEAIVGLARTMARELCLSVGPRYAVAEEGECSSVVA</sequence>
<protein>
    <submittedName>
        <fullName evidence="6">LysR family transcriptional regulator</fullName>
    </submittedName>
</protein>
<keyword evidence="2" id="KW-0805">Transcription regulation</keyword>
<organism evidence="6 7">
    <name type="scientific">Ralstonia syzygii</name>
    <dbReference type="NCBI Taxonomy" id="28097"/>
    <lineage>
        <taxon>Bacteria</taxon>
        <taxon>Pseudomonadati</taxon>
        <taxon>Pseudomonadota</taxon>
        <taxon>Betaproteobacteria</taxon>
        <taxon>Burkholderiales</taxon>
        <taxon>Burkholderiaceae</taxon>
        <taxon>Ralstonia</taxon>
        <taxon>Ralstonia solanacearum species complex</taxon>
    </lineage>
</organism>
<keyword evidence="6" id="KW-0614">Plasmid</keyword>
<dbReference type="InterPro" id="IPR005119">
    <property type="entry name" value="LysR_subst-bd"/>
</dbReference>
<dbReference type="InterPro" id="IPR036390">
    <property type="entry name" value="WH_DNA-bd_sf"/>
</dbReference>
<dbReference type="SUPFAM" id="SSF46785">
    <property type="entry name" value="Winged helix' DNA-binding domain"/>
    <property type="match status" value="1"/>
</dbReference>
<evidence type="ECO:0000313" key="7">
    <source>
        <dbReference type="Proteomes" id="UP000677898"/>
    </source>
</evidence>
<dbReference type="InterPro" id="IPR000847">
    <property type="entry name" value="LysR_HTH_N"/>
</dbReference>
<accession>A0ABX7ZMU6</accession>
<dbReference type="EMBL" id="CP046730">
    <property type="protein sequence ID" value="QUP56788.1"/>
    <property type="molecule type" value="Genomic_DNA"/>
</dbReference>
<dbReference type="Pfam" id="PF00126">
    <property type="entry name" value="HTH_1"/>
    <property type="match status" value="1"/>
</dbReference>
<dbReference type="SUPFAM" id="SSF53850">
    <property type="entry name" value="Periplasmic binding protein-like II"/>
    <property type="match status" value="1"/>
</dbReference>
<dbReference type="Gene3D" id="1.10.10.10">
    <property type="entry name" value="Winged helix-like DNA-binding domain superfamily/Winged helix DNA-binding domain"/>
    <property type="match status" value="1"/>
</dbReference>
<dbReference type="PROSITE" id="PS50931">
    <property type="entry name" value="HTH_LYSR"/>
    <property type="match status" value="1"/>
</dbReference>
<dbReference type="PANTHER" id="PTHR30126">
    <property type="entry name" value="HTH-TYPE TRANSCRIPTIONAL REGULATOR"/>
    <property type="match status" value="1"/>
</dbReference>
<keyword evidence="4" id="KW-0804">Transcription</keyword>
<feature type="domain" description="HTH lysR-type" evidence="5">
    <location>
        <begin position="23"/>
        <end position="80"/>
    </location>
</feature>
<keyword evidence="3" id="KW-0238">DNA-binding</keyword>
<reference evidence="6 7" key="1">
    <citation type="journal article" date="2021" name="Phytopathology">
        <title>Complete genome sequence of Ralstonia syzygii subsp. indonesiensis strain LLRS-1, isolated from wilted tobacco in China.</title>
        <authorList>
            <person name="Lu C.H."/>
            <person name="Li J.Y."/>
            <person name="Mi M.G."/>
            <person name="Lin Z.L."/>
            <person name="Jiang N."/>
            <person name="Gai X."/>
            <person name="Ma J.H."/>
            <person name="Lei L.P."/>
            <person name="Xia Z.Y."/>
        </authorList>
    </citation>
    <scope>NUCLEOTIDE SEQUENCE [LARGE SCALE GENOMIC DNA]</scope>
    <source>
        <strain evidence="6 7">LLRS-1</strain>
    </source>
</reference>
<comment type="similarity">
    <text evidence="1">Belongs to the LysR transcriptional regulatory family.</text>
</comment>
<evidence type="ECO:0000256" key="1">
    <source>
        <dbReference type="ARBA" id="ARBA00009437"/>
    </source>
</evidence>
<dbReference type="Pfam" id="PF03466">
    <property type="entry name" value="LysR_substrate"/>
    <property type="match status" value="1"/>
</dbReference>
<geneLocation type="plasmid" evidence="6 7">
    <name>pLLRS-1</name>
</geneLocation>
<proteinExistence type="inferred from homology"/>
<name>A0ABX7ZMU6_9RALS</name>
<evidence type="ECO:0000313" key="6">
    <source>
        <dbReference type="EMBL" id="QUP56788.1"/>
    </source>
</evidence>
<evidence type="ECO:0000259" key="5">
    <source>
        <dbReference type="PROSITE" id="PS50931"/>
    </source>
</evidence>
<dbReference type="Gene3D" id="3.40.190.10">
    <property type="entry name" value="Periplasmic binding protein-like II"/>
    <property type="match status" value="2"/>
</dbReference>
<dbReference type="PANTHER" id="PTHR30126:SF77">
    <property type="entry name" value="TRANSCRIPTIONAL REGULATORY PROTEIN"/>
    <property type="match status" value="1"/>
</dbReference>